<reference evidence="3" key="1">
    <citation type="journal article" date="2015" name="Nat. Plants">
        <title>Genome expansion of Arabis alpina linked with retrotransposition and reduced symmetric DNA methylation.</title>
        <authorList>
            <person name="Willing E.M."/>
            <person name="Rawat V."/>
            <person name="Mandakova T."/>
            <person name="Maumus F."/>
            <person name="James G.V."/>
            <person name="Nordstroem K.J."/>
            <person name="Becker C."/>
            <person name="Warthmann N."/>
            <person name="Chica C."/>
            <person name="Szarzynska B."/>
            <person name="Zytnicki M."/>
            <person name="Albani M.C."/>
            <person name="Kiefer C."/>
            <person name="Bergonzi S."/>
            <person name="Castaings L."/>
            <person name="Mateos J.L."/>
            <person name="Berns M.C."/>
            <person name="Bujdoso N."/>
            <person name="Piofczyk T."/>
            <person name="de Lorenzo L."/>
            <person name="Barrero-Sicilia C."/>
            <person name="Mateos I."/>
            <person name="Piednoel M."/>
            <person name="Hagmann J."/>
            <person name="Chen-Min-Tao R."/>
            <person name="Iglesias-Fernandez R."/>
            <person name="Schuster S.C."/>
            <person name="Alonso-Blanco C."/>
            <person name="Roudier F."/>
            <person name="Carbonero P."/>
            <person name="Paz-Ares J."/>
            <person name="Davis S.J."/>
            <person name="Pecinka A."/>
            <person name="Quesneville H."/>
            <person name="Colot V."/>
            <person name="Lysak M.A."/>
            <person name="Weigel D."/>
            <person name="Coupland G."/>
            <person name="Schneeberger K."/>
        </authorList>
    </citation>
    <scope>NUCLEOTIDE SEQUENCE [LARGE SCALE GENOMIC DNA]</scope>
    <source>
        <strain evidence="3">cv. Pajares</strain>
    </source>
</reference>
<feature type="domain" description="DUF7903" evidence="1">
    <location>
        <begin position="1"/>
        <end position="59"/>
    </location>
</feature>
<dbReference type="EMBL" id="KL987053">
    <property type="protein sequence ID" value="KFK22642.1"/>
    <property type="molecule type" value="Genomic_DNA"/>
</dbReference>
<dbReference type="Pfam" id="PF25475">
    <property type="entry name" value="DUF7903"/>
    <property type="match status" value="1"/>
</dbReference>
<organism evidence="2 3">
    <name type="scientific">Arabis alpina</name>
    <name type="common">Alpine rock-cress</name>
    <dbReference type="NCBI Taxonomy" id="50452"/>
    <lineage>
        <taxon>Eukaryota</taxon>
        <taxon>Viridiplantae</taxon>
        <taxon>Streptophyta</taxon>
        <taxon>Embryophyta</taxon>
        <taxon>Tracheophyta</taxon>
        <taxon>Spermatophyta</taxon>
        <taxon>Magnoliopsida</taxon>
        <taxon>eudicotyledons</taxon>
        <taxon>Gunneridae</taxon>
        <taxon>Pentapetalae</taxon>
        <taxon>rosids</taxon>
        <taxon>malvids</taxon>
        <taxon>Brassicales</taxon>
        <taxon>Brassicaceae</taxon>
        <taxon>Arabideae</taxon>
        <taxon>Arabis</taxon>
    </lineage>
</organism>
<dbReference type="PANTHER" id="PTHR35481">
    <property type="entry name" value="DNA-DIRECTED RNA POLYMERASE SUBUNIT ALPHA"/>
    <property type="match status" value="1"/>
</dbReference>
<evidence type="ECO:0000313" key="2">
    <source>
        <dbReference type="EMBL" id="KFK22642.1"/>
    </source>
</evidence>
<dbReference type="OrthoDB" id="2014147at2759"/>
<protein>
    <recommendedName>
        <fullName evidence="1">DUF7903 domain-containing protein</fullName>
    </recommendedName>
</protein>
<evidence type="ECO:0000259" key="1">
    <source>
        <dbReference type="Pfam" id="PF25475"/>
    </source>
</evidence>
<dbReference type="Gramene" id="KFK22642">
    <property type="protein sequence ID" value="KFK22642"/>
    <property type="gene ID" value="AALP_AAs67030U000100"/>
</dbReference>
<evidence type="ECO:0000313" key="3">
    <source>
        <dbReference type="Proteomes" id="UP000029120"/>
    </source>
</evidence>
<dbReference type="Proteomes" id="UP000029120">
    <property type="component" value="Unassembled WGS sequence"/>
</dbReference>
<sequence>VELNLVRHLVIDMSCIDKNLDMRLILSAKRKMTSLSEEEISNIRGLLDSATMDRNVKGGEIKREVALMLKDINTKLEEQNIERGCVMEMLKDALGTLWDFLHCDAYLT</sequence>
<feature type="non-terminal residue" evidence="2">
    <location>
        <position position="1"/>
    </location>
</feature>
<accession>A0A087FYE0</accession>
<dbReference type="InterPro" id="IPR057225">
    <property type="entry name" value="DUF7903"/>
</dbReference>
<proteinExistence type="predicted"/>
<gene>
    <name evidence="2" type="ORF">AALP_AAs67030U000100</name>
</gene>
<name>A0A087FYE0_ARAAL</name>
<keyword evidence="3" id="KW-1185">Reference proteome</keyword>
<dbReference type="PANTHER" id="PTHR35481:SF2">
    <property type="entry name" value="(RAPE) HYPOTHETICAL PROTEIN"/>
    <property type="match status" value="1"/>
</dbReference>
<dbReference type="AlphaFoldDB" id="A0A087FYE0"/>